<evidence type="ECO:0000259" key="3">
    <source>
        <dbReference type="Pfam" id="PF10241"/>
    </source>
</evidence>
<evidence type="ECO:0000313" key="5">
    <source>
        <dbReference type="Proteomes" id="UP001374579"/>
    </source>
</evidence>
<gene>
    <name evidence="4" type="ORF">V1264_002048</name>
</gene>
<dbReference type="AlphaFoldDB" id="A0AAN9GQI0"/>
<accession>A0AAN9GQI0</accession>
<dbReference type="PANTHER" id="PTHR13511">
    <property type="entry name" value="KXDL MOTIF-CONTAINING PROTEIN 1"/>
    <property type="match status" value="1"/>
</dbReference>
<name>A0AAN9GQI0_9CAEN</name>
<feature type="compositionally biased region" description="Polar residues" evidence="2">
    <location>
        <begin position="124"/>
        <end position="149"/>
    </location>
</feature>
<feature type="compositionally biased region" description="Polar residues" evidence="2">
    <location>
        <begin position="158"/>
        <end position="172"/>
    </location>
</feature>
<dbReference type="Proteomes" id="UP001374579">
    <property type="component" value="Unassembled WGS sequence"/>
</dbReference>
<sequence length="220" mass="24182">MDIEADKREAVVFASSLVQQVNREDVANMVQVQRGMLQRFEKTNEMLINFNQLSGTRYEASVKEFQGHTLLLSDMKKDLDSIFKRIRVLKQRLSKSYPDAFAAACSSVIVMEDEEVEEEEDVSKASSQPSTRTSTAQPTARKASSTSRSKPSDADGSASKTRIAQPQKTKSSSRSREGGVGHSVQRSSRPRPEGRESTSLKSAAPRTSSPSASQAKPKPL</sequence>
<proteinExistence type="inferred from homology"/>
<organism evidence="4 5">
    <name type="scientific">Littorina saxatilis</name>
    <dbReference type="NCBI Taxonomy" id="31220"/>
    <lineage>
        <taxon>Eukaryota</taxon>
        <taxon>Metazoa</taxon>
        <taxon>Spiralia</taxon>
        <taxon>Lophotrochozoa</taxon>
        <taxon>Mollusca</taxon>
        <taxon>Gastropoda</taxon>
        <taxon>Caenogastropoda</taxon>
        <taxon>Littorinimorpha</taxon>
        <taxon>Littorinoidea</taxon>
        <taxon>Littorinidae</taxon>
        <taxon>Littorina</taxon>
    </lineage>
</organism>
<evidence type="ECO:0000313" key="4">
    <source>
        <dbReference type="EMBL" id="KAK7116356.1"/>
    </source>
</evidence>
<dbReference type="Pfam" id="PF10241">
    <property type="entry name" value="KxDL"/>
    <property type="match status" value="1"/>
</dbReference>
<dbReference type="InterPro" id="IPR019371">
    <property type="entry name" value="KxDL_dom"/>
</dbReference>
<comment type="similarity">
    <text evidence="1">Belongs to the KXD1 family.</text>
</comment>
<dbReference type="GO" id="GO:0099078">
    <property type="term" value="C:BORC complex"/>
    <property type="evidence" value="ECO:0007669"/>
    <property type="project" value="TreeGrafter"/>
</dbReference>
<comment type="caution">
    <text evidence="4">The sequence shown here is derived from an EMBL/GenBank/DDBJ whole genome shotgun (WGS) entry which is preliminary data.</text>
</comment>
<evidence type="ECO:0000256" key="2">
    <source>
        <dbReference type="SAM" id="MobiDB-lite"/>
    </source>
</evidence>
<feature type="compositionally biased region" description="Low complexity" evidence="2">
    <location>
        <begin position="199"/>
        <end position="220"/>
    </location>
</feature>
<dbReference type="InterPro" id="IPR039843">
    <property type="entry name" value="KXD1-like"/>
</dbReference>
<dbReference type="EMBL" id="JBAMIC010000001">
    <property type="protein sequence ID" value="KAK7116356.1"/>
    <property type="molecule type" value="Genomic_DNA"/>
</dbReference>
<feature type="domain" description="KxDL" evidence="3">
    <location>
        <begin position="16"/>
        <end position="101"/>
    </location>
</feature>
<keyword evidence="5" id="KW-1185">Reference proteome</keyword>
<dbReference type="GO" id="GO:0032418">
    <property type="term" value="P:lysosome localization"/>
    <property type="evidence" value="ECO:0007669"/>
    <property type="project" value="TreeGrafter"/>
</dbReference>
<dbReference type="PANTHER" id="PTHR13511:SF0">
    <property type="entry name" value="KXDL MOTIF-CONTAINING PROTEIN 1"/>
    <property type="match status" value="1"/>
</dbReference>
<evidence type="ECO:0000256" key="1">
    <source>
        <dbReference type="ARBA" id="ARBA00005913"/>
    </source>
</evidence>
<reference evidence="4 5" key="1">
    <citation type="submission" date="2024-02" db="EMBL/GenBank/DDBJ databases">
        <title>Chromosome-scale genome assembly of the rough periwinkle Littorina saxatilis.</title>
        <authorList>
            <person name="De Jode A."/>
            <person name="Faria R."/>
            <person name="Formenti G."/>
            <person name="Sims Y."/>
            <person name="Smith T.P."/>
            <person name="Tracey A."/>
            <person name="Wood J.M.D."/>
            <person name="Zagrodzka Z.B."/>
            <person name="Johannesson K."/>
            <person name="Butlin R.K."/>
            <person name="Leder E.H."/>
        </authorList>
    </citation>
    <scope>NUCLEOTIDE SEQUENCE [LARGE SCALE GENOMIC DNA]</scope>
    <source>
        <strain evidence="4">Snail1</strain>
        <tissue evidence="4">Muscle</tissue>
    </source>
</reference>
<protein>
    <recommendedName>
        <fullName evidence="3">KxDL domain-containing protein</fullName>
    </recommendedName>
</protein>
<feature type="region of interest" description="Disordered" evidence="2">
    <location>
        <begin position="114"/>
        <end position="220"/>
    </location>
</feature>